<protein>
    <submittedName>
        <fullName evidence="1">Uncharacterized protein</fullName>
    </submittedName>
</protein>
<comment type="caution">
    <text evidence="1">The sequence shown here is derived from an EMBL/GenBank/DDBJ whole genome shotgun (WGS) entry which is preliminary data.</text>
</comment>
<gene>
    <name evidence="1" type="ORF">S12H4_08457</name>
</gene>
<name>X1RQ32_9ZZZZ</name>
<feature type="non-terminal residue" evidence="1">
    <location>
        <position position="1"/>
    </location>
</feature>
<dbReference type="AlphaFoldDB" id="X1RQ32"/>
<organism evidence="1">
    <name type="scientific">marine sediment metagenome</name>
    <dbReference type="NCBI Taxonomy" id="412755"/>
    <lineage>
        <taxon>unclassified sequences</taxon>
        <taxon>metagenomes</taxon>
        <taxon>ecological metagenomes</taxon>
    </lineage>
</organism>
<sequence>YLSYHDQLTELYNRRFYEEEFKKIRYRKKLSHHLGYA</sequence>
<accession>X1RQ32</accession>
<evidence type="ECO:0000313" key="1">
    <source>
        <dbReference type="EMBL" id="GAI65290.1"/>
    </source>
</evidence>
<dbReference type="EMBL" id="BARW01003267">
    <property type="protein sequence ID" value="GAI65290.1"/>
    <property type="molecule type" value="Genomic_DNA"/>
</dbReference>
<reference evidence="1" key="1">
    <citation type="journal article" date="2014" name="Front. Microbiol.">
        <title>High frequency of phylogenetically diverse reductive dehalogenase-homologous genes in deep subseafloor sedimentary metagenomes.</title>
        <authorList>
            <person name="Kawai M."/>
            <person name="Futagami T."/>
            <person name="Toyoda A."/>
            <person name="Takaki Y."/>
            <person name="Nishi S."/>
            <person name="Hori S."/>
            <person name="Arai W."/>
            <person name="Tsubouchi T."/>
            <person name="Morono Y."/>
            <person name="Uchiyama I."/>
            <person name="Ito T."/>
            <person name="Fujiyama A."/>
            <person name="Inagaki F."/>
            <person name="Takami H."/>
        </authorList>
    </citation>
    <scope>NUCLEOTIDE SEQUENCE</scope>
    <source>
        <strain evidence="1">Expedition CK06-06</strain>
    </source>
</reference>
<proteinExistence type="predicted"/>